<proteinExistence type="predicted"/>
<dbReference type="Gene3D" id="1.20.120.330">
    <property type="entry name" value="Nucleotidyltransferases domain 2"/>
    <property type="match status" value="1"/>
</dbReference>
<sequence length="59" mass="6980">MTLIHSADRLIEIRDLRNQISHKYIPEAITELVPEVIENCSLLIQNIQQTKRLLKARNW</sequence>
<comment type="caution">
    <text evidence="1">The sequence shown here is derived from an EMBL/GenBank/DDBJ whole genome shotgun (WGS) entry which is preliminary data.</text>
</comment>
<evidence type="ECO:0000313" key="1">
    <source>
        <dbReference type="EMBL" id="KOH47112.1"/>
    </source>
</evidence>
<keyword evidence="2" id="KW-1185">Reference proteome</keyword>
<protein>
    <submittedName>
        <fullName evidence="1">Uncharacterized protein</fullName>
    </submittedName>
</protein>
<name>A0A0L8VG12_9BACT</name>
<dbReference type="EMBL" id="LGIA01000005">
    <property type="protein sequence ID" value="KOH47112.1"/>
    <property type="molecule type" value="Genomic_DNA"/>
</dbReference>
<dbReference type="STRING" id="1409788.NC99_00780"/>
<dbReference type="Proteomes" id="UP000036958">
    <property type="component" value="Unassembled WGS sequence"/>
</dbReference>
<organism evidence="1 2">
    <name type="scientific">Sunxiuqinia dokdonensis</name>
    <dbReference type="NCBI Taxonomy" id="1409788"/>
    <lineage>
        <taxon>Bacteria</taxon>
        <taxon>Pseudomonadati</taxon>
        <taxon>Bacteroidota</taxon>
        <taxon>Bacteroidia</taxon>
        <taxon>Marinilabiliales</taxon>
        <taxon>Prolixibacteraceae</taxon>
        <taxon>Sunxiuqinia</taxon>
    </lineage>
</organism>
<reference evidence="2" key="1">
    <citation type="submission" date="2015-07" db="EMBL/GenBank/DDBJ databases">
        <title>Genome sequencing of Sunxiuqinia dokdonensis strain SK.</title>
        <authorList>
            <person name="Ahn S."/>
            <person name="Kim B.-C."/>
        </authorList>
    </citation>
    <scope>NUCLEOTIDE SEQUENCE [LARGE SCALE GENOMIC DNA]</scope>
    <source>
        <strain evidence="2">SK</strain>
    </source>
</reference>
<dbReference type="AlphaFoldDB" id="A0A0L8VG12"/>
<evidence type="ECO:0000313" key="2">
    <source>
        <dbReference type="Proteomes" id="UP000036958"/>
    </source>
</evidence>
<accession>A0A0L8VG12</accession>
<gene>
    <name evidence="1" type="ORF">NC99_00780</name>
</gene>
<dbReference type="SUPFAM" id="SSF81593">
    <property type="entry name" value="Nucleotidyltransferase substrate binding subunit/domain"/>
    <property type="match status" value="1"/>
</dbReference>